<name>A0A6V7QVJ3_ANACO</name>
<evidence type="ECO:0000256" key="1">
    <source>
        <dbReference type="SAM" id="MobiDB-lite"/>
    </source>
</evidence>
<reference evidence="2" key="1">
    <citation type="submission" date="2020-07" db="EMBL/GenBank/DDBJ databases">
        <authorList>
            <person name="Lin J."/>
        </authorList>
    </citation>
    <scope>NUCLEOTIDE SEQUENCE</scope>
</reference>
<sequence length="151" mass="16402">MYSQFLIFSLDPSPPLDTSPTRRRLNFCSPFPTWRNVPSTTAPPPNLAFPYLHHVSSPHLCPLYHGPSSPFPFLPPRSCAGARPSRPPSSPPSATTPSAVHRFAPLSSPPSGFATPTFSIASAARSMKSPWIVSQSEGLRGKVYRGLLHEP</sequence>
<organism evidence="2">
    <name type="scientific">Ananas comosus var. bracteatus</name>
    <name type="common">red pineapple</name>
    <dbReference type="NCBI Taxonomy" id="296719"/>
    <lineage>
        <taxon>Eukaryota</taxon>
        <taxon>Viridiplantae</taxon>
        <taxon>Streptophyta</taxon>
        <taxon>Embryophyta</taxon>
        <taxon>Tracheophyta</taxon>
        <taxon>Spermatophyta</taxon>
        <taxon>Magnoliopsida</taxon>
        <taxon>Liliopsida</taxon>
        <taxon>Poales</taxon>
        <taxon>Bromeliaceae</taxon>
        <taxon>Bromelioideae</taxon>
        <taxon>Ananas</taxon>
    </lineage>
</organism>
<feature type="region of interest" description="Disordered" evidence="1">
    <location>
        <begin position="78"/>
        <end position="108"/>
    </location>
</feature>
<dbReference type="AlphaFoldDB" id="A0A6V7QVJ3"/>
<dbReference type="EMBL" id="CAJEUB010000026">
    <property type="protein sequence ID" value="CAD1846907.1"/>
    <property type="molecule type" value="Genomic_DNA"/>
</dbReference>
<accession>A0A6V7QVJ3</accession>
<protein>
    <submittedName>
        <fullName evidence="2">Uncharacterized protein</fullName>
    </submittedName>
</protein>
<proteinExistence type="predicted"/>
<evidence type="ECO:0000313" key="2">
    <source>
        <dbReference type="EMBL" id="CAD1846907.1"/>
    </source>
</evidence>
<gene>
    <name evidence="2" type="ORF">CB5_LOCUS30118</name>
</gene>